<accession>A0A2U1V3T6</accession>
<name>A0A2U1V3T6_9PROT</name>
<dbReference type="Gene3D" id="3.30.9.10">
    <property type="entry name" value="D-Amino Acid Oxidase, subunit A, domain 2"/>
    <property type="match status" value="1"/>
</dbReference>
<organism evidence="3 4">
    <name type="scientific">Teichococcus aestuarii</name>
    <dbReference type="NCBI Taxonomy" id="568898"/>
    <lineage>
        <taxon>Bacteria</taxon>
        <taxon>Pseudomonadati</taxon>
        <taxon>Pseudomonadota</taxon>
        <taxon>Alphaproteobacteria</taxon>
        <taxon>Acetobacterales</taxon>
        <taxon>Roseomonadaceae</taxon>
        <taxon>Roseomonas</taxon>
    </lineage>
</organism>
<protein>
    <submittedName>
        <fullName evidence="3">FAD-dependent oxidoreductase</fullName>
    </submittedName>
</protein>
<evidence type="ECO:0000313" key="4">
    <source>
        <dbReference type="Proteomes" id="UP000245048"/>
    </source>
</evidence>
<dbReference type="Proteomes" id="UP000245048">
    <property type="component" value="Unassembled WGS sequence"/>
</dbReference>
<dbReference type="EMBL" id="PDOA01000007">
    <property type="protein sequence ID" value="PWC28577.1"/>
    <property type="molecule type" value="Genomic_DNA"/>
</dbReference>
<dbReference type="AlphaFoldDB" id="A0A2U1V3T6"/>
<dbReference type="InterPro" id="IPR006076">
    <property type="entry name" value="FAD-dep_OxRdtase"/>
</dbReference>
<dbReference type="Pfam" id="PF01266">
    <property type="entry name" value="DAO"/>
    <property type="match status" value="1"/>
</dbReference>
<sequence length="384" mass="39586">MSNPDVLVIGGGLHGLSAALHLARRGRRVRVLEKEVAGAHASGFSAGGVRTLGRHPAEVPLALAALDLWHGIAALVGENCGFQATGQIKVAEDAAELAVLERRVAGMRAQGHAHEELIGPEALRRWLPALAPHCVGGILCRRDGFAEPYRTTLAFRRAALALAAEVVEGARVTALERHGGLWHLRCADGARHAAPVLVNAAGAWAGRVARAAGEDIPLGFNAFMMMLTAPMAPFVAPVVGATGRPISFKQSASGQVMIGGGHKGVADLSTGRVTLDVERLAFSARTALELFPILAETRMVHAWAGIEGVLPDDIPVIGRSAVAEGLVHAFGFCGHGFAIAPLIGGIVADLVVSGGTSHPIAAFAPDRFGRAAAEAGAALPQPAG</sequence>
<dbReference type="RefSeq" id="WP_109517398.1">
    <property type="nucleotide sequence ID" value="NZ_PDOA01000007.1"/>
</dbReference>
<dbReference type="SUPFAM" id="SSF51905">
    <property type="entry name" value="FAD/NAD(P)-binding domain"/>
    <property type="match status" value="1"/>
</dbReference>
<dbReference type="Gene3D" id="3.50.50.60">
    <property type="entry name" value="FAD/NAD(P)-binding domain"/>
    <property type="match status" value="1"/>
</dbReference>
<evidence type="ECO:0000313" key="3">
    <source>
        <dbReference type="EMBL" id="PWC28577.1"/>
    </source>
</evidence>
<evidence type="ECO:0000256" key="1">
    <source>
        <dbReference type="ARBA" id="ARBA00023002"/>
    </source>
</evidence>
<keyword evidence="4" id="KW-1185">Reference proteome</keyword>
<proteinExistence type="predicted"/>
<dbReference type="GO" id="GO:0016491">
    <property type="term" value="F:oxidoreductase activity"/>
    <property type="evidence" value="ECO:0007669"/>
    <property type="project" value="UniProtKB-KW"/>
</dbReference>
<evidence type="ECO:0000259" key="2">
    <source>
        <dbReference type="Pfam" id="PF01266"/>
    </source>
</evidence>
<dbReference type="InterPro" id="IPR036188">
    <property type="entry name" value="FAD/NAD-bd_sf"/>
</dbReference>
<reference evidence="4" key="1">
    <citation type="submission" date="2017-10" db="EMBL/GenBank/DDBJ databases">
        <authorList>
            <person name="Toshchakov S.V."/>
            <person name="Goeva M.A."/>
        </authorList>
    </citation>
    <scope>NUCLEOTIDE SEQUENCE [LARGE SCALE GENOMIC DNA]</scope>
    <source>
        <strain evidence="4">JR1/69-1-13</strain>
    </source>
</reference>
<feature type="domain" description="FAD dependent oxidoreductase" evidence="2">
    <location>
        <begin position="5"/>
        <end position="350"/>
    </location>
</feature>
<keyword evidence="1" id="KW-0560">Oxidoreductase</keyword>
<comment type="caution">
    <text evidence="3">The sequence shown here is derived from an EMBL/GenBank/DDBJ whole genome shotgun (WGS) entry which is preliminary data.</text>
</comment>
<gene>
    <name evidence="3" type="ORF">CR165_12880</name>
</gene>
<dbReference type="OrthoDB" id="9815989at2"/>
<dbReference type="GO" id="GO:0005737">
    <property type="term" value="C:cytoplasm"/>
    <property type="evidence" value="ECO:0007669"/>
    <property type="project" value="TreeGrafter"/>
</dbReference>
<dbReference type="PANTHER" id="PTHR13847">
    <property type="entry name" value="SARCOSINE DEHYDROGENASE-RELATED"/>
    <property type="match status" value="1"/>
</dbReference>